<protein>
    <recommendedName>
        <fullName evidence="3">beta-lactamase</fullName>
        <ecNumber evidence="3">3.5.2.6</ecNumber>
    </recommendedName>
</protein>
<gene>
    <name evidence="6" type="ORF">SAMN06296241_2180</name>
</gene>
<feature type="signal peptide" evidence="4">
    <location>
        <begin position="1"/>
        <end position="23"/>
    </location>
</feature>
<feature type="chain" id="PRO_5012448146" description="beta-lactamase" evidence="4">
    <location>
        <begin position="24"/>
        <end position="313"/>
    </location>
</feature>
<dbReference type="Proteomes" id="UP000219193">
    <property type="component" value="Unassembled WGS sequence"/>
</dbReference>
<dbReference type="AlphaFoldDB" id="A0A285X5L6"/>
<evidence type="ECO:0000259" key="5">
    <source>
        <dbReference type="Pfam" id="PF13354"/>
    </source>
</evidence>
<sequence length="313" mass="35601">MTSQANLLLLFSLLISATSTVFSQKRQTDKELEKALKEITSDFNGDVGIYVYNLKTNKEAAINADTIFPTASVIKVPILLGVFQKIINGELKYNEPLVYDAKRAYGGSGLMQFYKDSTQTDLRTSLALMMGYSDNTSSLWNQELAGGGEGINTLLESLNFQDTRVNSRTKGREDIWKRYGWGQTTPREMTDILVKIRRGEMFNSAASEEMYRLMTNSFYTDYALSEIPPYVQSASKQGMVDDSRSELVMVNAPSGDYAFYFTTKNIEDESWEYENEAWELSREISAFLWNYFEPELTWKPAEGTKELTTGIKY</sequence>
<dbReference type="Gene3D" id="3.40.710.10">
    <property type="entry name" value="DD-peptidase/beta-lactamase superfamily"/>
    <property type="match status" value="1"/>
</dbReference>
<comment type="similarity">
    <text evidence="2">Belongs to the class-A beta-lactamase family.</text>
</comment>
<dbReference type="EMBL" id="OCMF01000002">
    <property type="protein sequence ID" value="SOC80627.1"/>
    <property type="molecule type" value="Genomic_DNA"/>
</dbReference>
<name>A0A285X5L6_9FLAO</name>
<reference evidence="7" key="1">
    <citation type="submission" date="2017-09" db="EMBL/GenBank/DDBJ databases">
        <authorList>
            <person name="Varghese N."/>
            <person name="Submissions S."/>
        </authorList>
    </citation>
    <scope>NUCLEOTIDE SEQUENCE [LARGE SCALE GENOMIC DNA]</scope>
    <source>
        <strain evidence="7">CGMCC 1.12641</strain>
    </source>
</reference>
<dbReference type="EC" id="3.5.2.6" evidence="3"/>
<dbReference type="GO" id="GO:0008800">
    <property type="term" value="F:beta-lactamase activity"/>
    <property type="evidence" value="ECO:0007669"/>
    <property type="project" value="UniProtKB-EC"/>
</dbReference>
<dbReference type="SUPFAM" id="SSF56601">
    <property type="entry name" value="beta-lactamase/transpeptidase-like"/>
    <property type="match status" value="1"/>
</dbReference>
<evidence type="ECO:0000256" key="4">
    <source>
        <dbReference type="SAM" id="SignalP"/>
    </source>
</evidence>
<dbReference type="InterPro" id="IPR012338">
    <property type="entry name" value="Beta-lactam/transpept-like"/>
</dbReference>
<keyword evidence="7" id="KW-1185">Reference proteome</keyword>
<dbReference type="RefSeq" id="WP_097056384.1">
    <property type="nucleotide sequence ID" value="NZ_OCMF01000002.1"/>
</dbReference>
<evidence type="ECO:0000313" key="6">
    <source>
        <dbReference type="EMBL" id="SOC80627.1"/>
    </source>
</evidence>
<organism evidence="6 7">
    <name type="scientific">Salinimicrobium sediminis</name>
    <dbReference type="NCBI Taxonomy" id="1343891"/>
    <lineage>
        <taxon>Bacteria</taxon>
        <taxon>Pseudomonadati</taxon>
        <taxon>Bacteroidota</taxon>
        <taxon>Flavobacteriia</taxon>
        <taxon>Flavobacteriales</taxon>
        <taxon>Flavobacteriaceae</taxon>
        <taxon>Salinimicrobium</taxon>
    </lineage>
</organism>
<keyword evidence="4" id="KW-0732">Signal</keyword>
<dbReference type="OrthoDB" id="1422836at2"/>
<dbReference type="PANTHER" id="PTHR35333:SF3">
    <property type="entry name" value="BETA-LACTAMASE-TYPE TRANSPEPTIDASE FOLD CONTAINING PROTEIN"/>
    <property type="match status" value="1"/>
</dbReference>
<dbReference type="GO" id="GO:0030655">
    <property type="term" value="P:beta-lactam antibiotic catabolic process"/>
    <property type="evidence" value="ECO:0007669"/>
    <property type="project" value="InterPro"/>
</dbReference>
<evidence type="ECO:0000256" key="1">
    <source>
        <dbReference type="ARBA" id="ARBA00001526"/>
    </source>
</evidence>
<evidence type="ECO:0000313" key="7">
    <source>
        <dbReference type="Proteomes" id="UP000219193"/>
    </source>
</evidence>
<feature type="domain" description="Beta-lactamase class A catalytic" evidence="5">
    <location>
        <begin position="48"/>
        <end position="258"/>
    </location>
</feature>
<dbReference type="InterPro" id="IPR045155">
    <property type="entry name" value="Beta-lactam_cat"/>
</dbReference>
<dbReference type="Pfam" id="PF13354">
    <property type="entry name" value="Beta-lactamase2"/>
    <property type="match status" value="1"/>
</dbReference>
<accession>A0A285X5L6</accession>
<dbReference type="GO" id="GO:0046677">
    <property type="term" value="P:response to antibiotic"/>
    <property type="evidence" value="ECO:0007669"/>
    <property type="project" value="InterPro"/>
</dbReference>
<evidence type="ECO:0000256" key="2">
    <source>
        <dbReference type="ARBA" id="ARBA00009009"/>
    </source>
</evidence>
<evidence type="ECO:0000256" key="3">
    <source>
        <dbReference type="ARBA" id="ARBA00012865"/>
    </source>
</evidence>
<dbReference type="InterPro" id="IPR000871">
    <property type="entry name" value="Beta-lactam_class-A"/>
</dbReference>
<dbReference type="PANTHER" id="PTHR35333">
    <property type="entry name" value="BETA-LACTAMASE"/>
    <property type="match status" value="1"/>
</dbReference>
<proteinExistence type="inferred from homology"/>
<comment type="catalytic activity">
    <reaction evidence="1">
        <text>a beta-lactam + H2O = a substituted beta-amino acid</text>
        <dbReference type="Rhea" id="RHEA:20401"/>
        <dbReference type="ChEBI" id="CHEBI:15377"/>
        <dbReference type="ChEBI" id="CHEBI:35627"/>
        <dbReference type="ChEBI" id="CHEBI:140347"/>
        <dbReference type="EC" id="3.5.2.6"/>
    </reaction>
</comment>